<dbReference type="InterPro" id="IPR046341">
    <property type="entry name" value="SET_dom_sf"/>
</dbReference>
<reference evidence="1 2" key="1">
    <citation type="submission" date="2011-02" db="EMBL/GenBank/DDBJ databases">
        <title>The Genome Sequence of Sphaeroforma arctica JP610.</title>
        <authorList>
            <consortium name="The Broad Institute Genome Sequencing Platform"/>
            <person name="Russ C."/>
            <person name="Cuomo C."/>
            <person name="Young S.K."/>
            <person name="Zeng Q."/>
            <person name="Gargeya S."/>
            <person name="Alvarado L."/>
            <person name="Berlin A."/>
            <person name="Chapman S.B."/>
            <person name="Chen Z."/>
            <person name="Freedman E."/>
            <person name="Gellesch M."/>
            <person name="Goldberg J."/>
            <person name="Griggs A."/>
            <person name="Gujja S."/>
            <person name="Heilman E."/>
            <person name="Heiman D."/>
            <person name="Howarth C."/>
            <person name="Mehta T."/>
            <person name="Neiman D."/>
            <person name="Pearson M."/>
            <person name="Roberts A."/>
            <person name="Saif S."/>
            <person name="Shea T."/>
            <person name="Shenoy N."/>
            <person name="Sisk P."/>
            <person name="Stolte C."/>
            <person name="Sykes S."/>
            <person name="White J."/>
            <person name="Yandava C."/>
            <person name="Burger G."/>
            <person name="Gray M.W."/>
            <person name="Holland P.W.H."/>
            <person name="King N."/>
            <person name="Lang F.B.F."/>
            <person name="Roger A.J."/>
            <person name="Ruiz-Trillo I."/>
            <person name="Haas B."/>
            <person name="Nusbaum C."/>
            <person name="Birren B."/>
        </authorList>
    </citation>
    <scope>NUCLEOTIDE SEQUENCE [LARGE SCALE GENOMIC DNA]</scope>
    <source>
        <strain evidence="1 2">JP610</strain>
    </source>
</reference>
<dbReference type="CDD" id="cd10527">
    <property type="entry name" value="SET_LSMT"/>
    <property type="match status" value="1"/>
</dbReference>
<dbReference type="Proteomes" id="UP000054560">
    <property type="component" value="Unassembled WGS sequence"/>
</dbReference>
<keyword evidence="2" id="KW-1185">Reference proteome</keyword>
<evidence type="ECO:0000313" key="2">
    <source>
        <dbReference type="Proteomes" id="UP000054560"/>
    </source>
</evidence>
<proteinExistence type="predicted"/>
<feature type="non-terminal residue" evidence="1">
    <location>
        <position position="203"/>
    </location>
</feature>
<dbReference type="SUPFAM" id="SSF82199">
    <property type="entry name" value="SET domain"/>
    <property type="match status" value="1"/>
</dbReference>
<name>A0A0L0FBW9_9EUKA</name>
<gene>
    <name evidence="1" type="ORF">SARC_13451</name>
</gene>
<dbReference type="RefSeq" id="XP_014147893.1">
    <property type="nucleotide sequence ID" value="XM_014292418.1"/>
</dbReference>
<accession>A0A0L0FBW9</accession>
<organism evidence="1 2">
    <name type="scientific">Sphaeroforma arctica JP610</name>
    <dbReference type="NCBI Taxonomy" id="667725"/>
    <lineage>
        <taxon>Eukaryota</taxon>
        <taxon>Ichthyosporea</taxon>
        <taxon>Ichthyophonida</taxon>
        <taxon>Sphaeroforma</taxon>
    </lineage>
</organism>
<dbReference type="GeneID" id="25913955"/>
<evidence type="ECO:0000313" key="1">
    <source>
        <dbReference type="EMBL" id="KNC73991.1"/>
    </source>
</evidence>
<sequence length="203" mass="22390">MSRSISYMRQMPRNNIRIVAPTPKPLPLRLITNFINLYKGDTSERNSAVLKLSEWLTANGSDISIVRVGKSTSGGLGVFARENVEKGKSLFKIAQKCVMSSEKLKLHAYGKLILAAAKQAELPVPSDELVLQICMAVGRKDPTFHFYPFLNALPTHAPDPVNWEESEKEWLMGSTAHFTIAETLASLKESADALTVAIVSYAQ</sequence>
<dbReference type="OrthoDB" id="441812at2759"/>
<dbReference type="Gene3D" id="3.90.1410.10">
    <property type="entry name" value="set domain protein methyltransferase, domain 1"/>
    <property type="match status" value="1"/>
</dbReference>
<dbReference type="AlphaFoldDB" id="A0A0L0FBW9"/>
<protein>
    <submittedName>
        <fullName evidence="1">Uncharacterized protein</fullName>
    </submittedName>
</protein>
<dbReference type="EMBL" id="KQ244902">
    <property type="protein sequence ID" value="KNC73991.1"/>
    <property type="molecule type" value="Genomic_DNA"/>
</dbReference>